<evidence type="ECO:0000256" key="3">
    <source>
        <dbReference type="ARBA" id="ARBA00023125"/>
    </source>
</evidence>
<dbReference type="InterPro" id="IPR036388">
    <property type="entry name" value="WH-like_DNA-bd_sf"/>
</dbReference>
<keyword evidence="8" id="KW-1185">Reference proteome</keyword>
<gene>
    <name evidence="7" type="ORF">E6C70_04725</name>
</gene>
<organism evidence="7 8">
    <name type="scientific">Orlajensenia flava</name>
    <dbReference type="NCBI Taxonomy" id="2565934"/>
    <lineage>
        <taxon>Bacteria</taxon>
        <taxon>Bacillati</taxon>
        <taxon>Actinomycetota</taxon>
        <taxon>Actinomycetes</taxon>
        <taxon>Micrococcales</taxon>
        <taxon>Microbacteriaceae</taxon>
        <taxon>Orlajensenia</taxon>
    </lineage>
</organism>
<feature type="compositionally biased region" description="Basic residues" evidence="5">
    <location>
        <begin position="91"/>
        <end position="101"/>
    </location>
</feature>
<dbReference type="Pfam" id="PF00126">
    <property type="entry name" value="HTH_1"/>
    <property type="match status" value="1"/>
</dbReference>
<keyword evidence="4" id="KW-0804">Transcription</keyword>
<dbReference type="GO" id="GO:0003677">
    <property type="term" value="F:DNA binding"/>
    <property type="evidence" value="ECO:0007669"/>
    <property type="project" value="UniProtKB-KW"/>
</dbReference>
<dbReference type="InterPro" id="IPR036390">
    <property type="entry name" value="WH_DNA-bd_sf"/>
</dbReference>
<evidence type="ECO:0000256" key="5">
    <source>
        <dbReference type="SAM" id="MobiDB-lite"/>
    </source>
</evidence>
<dbReference type="GO" id="GO:0003700">
    <property type="term" value="F:DNA-binding transcription factor activity"/>
    <property type="evidence" value="ECO:0007669"/>
    <property type="project" value="InterPro"/>
</dbReference>
<dbReference type="Proteomes" id="UP000307380">
    <property type="component" value="Unassembled WGS sequence"/>
</dbReference>
<evidence type="ECO:0000313" key="7">
    <source>
        <dbReference type="EMBL" id="THG35361.1"/>
    </source>
</evidence>
<dbReference type="OrthoDB" id="3636008at2"/>
<protein>
    <submittedName>
        <fullName evidence="7">LysR family transcriptional regulator</fullName>
    </submittedName>
</protein>
<name>A0A4S4FYE7_9MICO</name>
<dbReference type="EMBL" id="SSSN01000003">
    <property type="protein sequence ID" value="THG35361.1"/>
    <property type="molecule type" value="Genomic_DNA"/>
</dbReference>
<accession>A0A4S4FYE7</accession>
<comment type="caution">
    <text evidence="7">The sequence shown here is derived from an EMBL/GenBank/DDBJ whole genome shotgun (WGS) entry which is preliminary data.</text>
</comment>
<dbReference type="Gene3D" id="1.10.10.10">
    <property type="entry name" value="Winged helix-like DNA-binding domain superfamily/Winged helix DNA-binding domain"/>
    <property type="match status" value="1"/>
</dbReference>
<keyword evidence="3" id="KW-0238">DNA-binding</keyword>
<dbReference type="AlphaFoldDB" id="A0A4S4FYE7"/>
<dbReference type="PROSITE" id="PS50931">
    <property type="entry name" value="HTH_LYSR"/>
    <property type="match status" value="1"/>
</dbReference>
<dbReference type="GO" id="GO:0032993">
    <property type="term" value="C:protein-DNA complex"/>
    <property type="evidence" value="ECO:0007669"/>
    <property type="project" value="TreeGrafter"/>
</dbReference>
<feature type="domain" description="HTH lysR-type" evidence="6">
    <location>
        <begin position="1"/>
        <end position="58"/>
    </location>
</feature>
<keyword evidence="2" id="KW-0805">Transcription regulation</keyword>
<evidence type="ECO:0000313" key="8">
    <source>
        <dbReference type="Proteomes" id="UP000307380"/>
    </source>
</evidence>
<sequence length="115" mass="11959">MDITMLRHYVAVATELDLGRAASTLGVSQAVVSGSLNQLEAAVGEQLINRSSTPLVVTDAGTLFLVTARAEVAAHDAANAPQPPKAGGKAKASKGKGRAPRVKGEPLPYKKRQSR</sequence>
<feature type="compositionally biased region" description="Low complexity" evidence="5">
    <location>
        <begin position="77"/>
        <end position="90"/>
    </location>
</feature>
<dbReference type="PANTHER" id="PTHR30346">
    <property type="entry name" value="TRANSCRIPTIONAL DUAL REGULATOR HCAR-RELATED"/>
    <property type="match status" value="1"/>
</dbReference>
<comment type="similarity">
    <text evidence="1">Belongs to the LysR transcriptional regulatory family.</text>
</comment>
<reference evidence="7 8" key="1">
    <citation type="submission" date="2019-04" db="EMBL/GenBank/DDBJ databases">
        <authorList>
            <person name="Jiang L."/>
        </authorList>
    </citation>
    <scope>NUCLEOTIDE SEQUENCE [LARGE SCALE GENOMIC DNA]</scope>
    <source>
        <strain evidence="7 8">YIM 131861</strain>
    </source>
</reference>
<dbReference type="PANTHER" id="PTHR30346:SF0">
    <property type="entry name" value="HCA OPERON TRANSCRIPTIONAL ACTIVATOR HCAR"/>
    <property type="match status" value="1"/>
</dbReference>
<evidence type="ECO:0000256" key="4">
    <source>
        <dbReference type="ARBA" id="ARBA00023163"/>
    </source>
</evidence>
<proteinExistence type="inferred from homology"/>
<evidence type="ECO:0000256" key="1">
    <source>
        <dbReference type="ARBA" id="ARBA00009437"/>
    </source>
</evidence>
<dbReference type="InterPro" id="IPR000847">
    <property type="entry name" value="LysR_HTH_N"/>
</dbReference>
<dbReference type="PRINTS" id="PR00039">
    <property type="entry name" value="HTHLYSR"/>
</dbReference>
<evidence type="ECO:0000259" key="6">
    <source>
        <dbReference type="PROSITE" id="PS50931"/>
    </source>
</evidence>
<feature type="region of interest" description="Disordered" evidence="5">
    <location>
        <begin position="75"/>
        <end position="115"/>
    </location>
</feature>
<evidence type="ECO:0000256" key="2">
    <source>
        <dbReference type="ARBA" id="ARBA00023015"/>
    </source>
</evidence>
<dbReference type="SUPFAM" id="SSF46785">
    <property type="entry name" value="Winged helix' DNA-binding domain"/>
    <property type="match status" value="1"/>
</dbReference>